<dbReference type="EMBL" id="CP034205">
    <property type="protein sequence ID" value="QBZ57565.1"/>
    <property type="molecule type" value="Genomic_DNA"/>
</dbReference>
<dbReference type="Proteomes" id="UP000294847">
    <property type="component" value="Chromosome 2"/>
</dbReference>
<keyword evidence="1" id="KW-0732">Signal</keyword>
<evidence type="ECO:0000313" key="2">
    <source>
        <dbReference type="EMBL" id="QBZ57565.1"/>
    </source>
</evidence>
<name>A0A4V1C5U1_PYROR</name>
<evidence type="ECO:0000256" key="1">
    <source>
        <dbReference type="SAM" id="SignalP"/>
    </source>
</evidence>
<gene>
    <name evidence="2" type="ORF">PoMZ_02494</name>
</gene>
<organism evidence="2 3">
    <name type="scientific">Pyricularia oryzae</name>
    <name type="common">Rice blast fungus</name>
    <name type="synonym">Magnaporthe oryzae</name>
    <dbReference type="NCBI Taxonomy" id="318829"/>
    <lineage>
        <taxon>Eukaryota</taxon>
        <taxon>Fungi</taxon>
        <taxon>Dikarya</taxon>
        <taxon>Ascomycota</taxon>
        <taxon>Pezizomycotina</taxon>
        <taxon>Sordariomycetes</taxon>
        <taxon>Sordariomycetidae</taxon>
        <taxon>Magnaporthales</taxon>
        <taxon>Pyriculariaceae</taxon>
        <taxon>Pyricularia</taxon>
    </lineage>
</organism>
<evidence type="ECO:0000313" key="3">
    <source>
        <dbReference type="Proteomes" id="UP000294847"/>
    </source>
</evidence>
<accession>A0A4V1C5U1</accession>
<dbReference type="InterPro" id="IPR045634">
    <property type="entry name" value="DUF6413"/>
</dbReference>
<proteinExistence type="predicted"/>
<feature type="chain" id="PRO_5020649447" evidence="1">
    <location>
        <begin position="17"/>
        <end position="101"/>
    </location>
</feature>
<protein>
    <submittedName>
        <fullName evidence="2">Uncharacterized protein</fullName>
    </submittedName>
</protein>
<dbReference type="Pfam" id="PF19951">
    <property type="entry name" value="DUF6413"/>
    <property type="match status" value="1"/>
</dbReference>
<dbReference type="AlphaFoldDB" id="A0A4V1C5U1"/>
<reference evidence="2 3" key="1">
    <citation type="journal article" date="2019" name="Mol. Biol. Evol.">
        <title>Blast fungal genomes show frequent chromosomal changes, gene gains and losses, and effector gene turnover.</title>
        <authorList>
            <person name="Gomez Luciano L.B."/>
            <person name="Jason Tsai I."/>
            <person name="Chuma I."/>
            <person name="Tosa Y."/>
            <person name="Chen Y.H."/>
            <person name="Li J.Y."/>
            <person name="Li M.Y."/>
            <person name="Jade Lu M.Y."/>
            <person name="Nakayashiki H."/>
            <person name="Li W.H."/>
        </authorList>
    </citation>
    <scope>NUCLEOTIDE SEQUENCE [LARGE SCALE GENOMIC DNA]</scope>
    <source>
        <strain evidence="2">MZ5-1-6</strain>
    </source>
</reference>
<sequence length="101" mass="10629">MRTFAILSLLAGLVAAASDPLDEQFFPVTGYRCCADATEDLGGHCKAAGFSAFCCTRFDSRTGSGCDDTLGFKIGRVVQQVRLDSMSACSSGNRKGFIGCV</sequence>
<feature type="signal peptide" evidence="1">
    <location>
        <begin position="1"/>
        <end position="16"/>
    </location>
</feature>